<dbReference type="EMBL" id="MLCA01000009">
    <property type="protein sequence ID" value="MEE7492214.1"/>
    <property type="molecule type" value="Genomic_DNA"/>
</dbReference>
<reference evidence="1 2" key="1">
    <citation type="journal article" date="2012" name="Genet. Mol. Biol.">
        <title>Analysis of 16S rRNA and mxaF genes revealing insights into Methylobacterium niche-specific plant association.</title>
        <authorList>
            <person name="Dourado M.N."/>
            <person name="Andreote F.D."/>
            <person name="Dini-Andreote F."/>
            <person name="Conti R."/>
            <person name="Araujo J.M."/>
            <person name="Araujo W.L."/>
        </authorList>
    </citation>
    <scope>NUCLEOTIDE SEQUENCE [LARGE SCALE GENOMIC DNA]</scope>
    <source>
        <strain evidence="1 2">TC3-10</strain>
    </source>
</reference>
<evidence type="ECO:0000313" key="1">
    <source>
        <dbReference type="EMBL" id="MEE7492214.1"/>
    </source>
</evidence>
<organism evidence="1 2">
    <name type="scientific">Methylobacterium oryzae</name>
    <dbReference type="NCBI Taxonomy" id="334852"/>
    <lineage>
        <taxon>Bacteria</taxon>
        <taxon>Pseudomonadati</taxon>
        <taxon>Pseudomonadota</taxon>
        <taxon>Alphaproteobacteria</taxon>
        <taxon>Hyphomicrobiales</taxon>
        <taxon>Methylobacteriaceae</taxon>
        <taxon>Methylobacterium</taxon>
    </lineage>
</organism>
<proteinExistence type="predicted"/>
<gene>
    <name evidence="1" type="ORF">MOTC310_17715</name>
</gene>
<evidence type="ECO:0000313" key="2">
    <source>
        <dbReference type="Proteomes" id="UP001355206"/>
    </source>
</evidence>
<keyword evidence="2" id="KW-1185">Reference proteome</keyword>
<comment type="caution">
    <text evidence="1">The sequence shown here is derived from an EMBL/GenBank/DDBJ whole genome shotgun (WGS) entry which is preliminary data.</text>
</comment>
<sequence length="220" mass="23672">MPDIQPYDPHAPLHGDRVEAFRRVERAVKAGAGTVVVEHGDDRRSMARFACILRAFELDGIAAAEPGPGPGRVTARVTFAGRRRAMQRDAGGLALFPSHSAVRVVERPVEWFTDVDLAAQAGRGHLRAVAPGSYDEDTRAGSAVTVLLDPLADWSNHPTYLARRHGEGDALRAWEVFTLDGECHGLLLMTADGFDGVEPDGSVSPERSPGAAAWEIVMNS</sequence>
<accession>A0ABU7TRZ8</accession>
<dbReference type="Proteomes" id="UP001355206">
    <property type="component" value="Unassembled WGS sequence"/>
</dbReference>
<dbReference type="RefSeq" id="WP_331302749.1">
    <property type="nucleotide sequence ID" value="NZ_MLCA01000009.1"/>
</dbReference>
<protein>
    <submittedName>
        <fullName evidence="1">Uncharacterized protein</fullName>
    </submittedName>
</protein>
<name>A0ABU7TRZ8_9HYPH</name>